<keyword evidence="1" id="KW-0805">Transcription regulation</keyword>
<evidence type="ECO:0000313" key="5">
    <source>
        <dbReference type="EMBL" id="MBD8527054.1"/>
    </source>
</evidence>
<dbReference type="SMART" id="SM00342">
    <property type="entry name" value="HTH_ARAC"/>
    <property type="match status" value="1"/>
</dbReference>
<dbReference type="AlphaFoldDB" id="A0AAW3ZR09"/>
<evidence type="ECO:0000256" key="3">
    <source>
        <dbReference type="ARBA" id="ARBA00023163"/>
    </source>
</evidence>
<dbReference type="GO" id="GO:0043565">
    <property type="term" value="F:sequence-specific DNA binding"/>
    <property type="evidence" value="ECO:0007669"/>
    <property type="project" value="InterPro"/>
</dbReference>
<dbReference type="PROSITE" id="PS01124">
    <property type="entry name" value="HTH_ARAC_FAMILY_2"/>
    <property type="match status" value="1"/>
</dbReference>
<feature type="domain" description="HTH araC/xylS-type" evidence="4">
    <location>
        <begin position="137"/>
        <end position="236"/>
    </location>
</feature>
<evidence type="ECO:0000259" key="4">
    <source>
        <dbReference type="PROSITE" id="PS01124"/>
    </source>
</evidence>
<dbReference type="Proteomes" id="UP000613768">
    <property type="component" value="Unassembled WGS sequence"/>
</dbReference>
<keyword evidence="3" id="KW-0804">Transcription</keyword>
<proteinExistence type="predicted"/>
<keyword evidence="2" id="KW-0238">DNA-binding</keyword>
<dbReference type="PANTHER" id="PTHR46796">
    <property type="entry name" value="HTH-TYPE TRANSCRIPTIONAL ACTIVATOR RHAS-RELATED"/>
    <property type="match status" value="1"/>
</dbReference>
<dbReference type="InterPro" id="IPR018060">
    <property type="entry name" value="HTH_AraC"/>
</dbReference>
<name>A0AAW3ZR09_9GAMM</name>
<keyword evidence="6" id="KW-1185">Reference proteome</keyword>
<dbReference type="Pfam" id="PF12833">
    <property type="entry name" value="HTH_18"/>
    <property type="match status" value="1"/>
</dbReference>
<gene>
    <name evidence="5" type="ORF">IFO71_15030</name>
</gene>
<comment type="caution">
    <text evidence="5">The sequence shown here is derived from an EMBL/GenBank/DDBJ whole genome shotgun (WGS) entry which is preliminary data.</text>
</comment>
<dbReference type="RefSeq" id="WP_192030476.1">
    <property type="nucleotide sequence ID" value="NZ_JACYTR010000039.1"/>
</dbReference>
<evidence type="ECO:0000313" key="6">
    <source>
        <dbReference type="Proteomes" id="UP000613768"/>
    </source>
</evidence>
<evidence type="ECO:0000256" key="2">
    <source>
        <dbReference type="ARBA" id="ARBA00023125"/>
    </source>
</evidence>
<protein>
    <submittedName>
        <fullName evidence="5">Helix-turn-helix transcriptional regulator</fullName>
    </submittedName>
</protein>
<organism evidence="5 6">
    <name type="scientific">Pseudomarimonas arenosa</name>
    <dbReference type="NCBI Taxonomy" id="2774145"/>
    <lineage>
        <taxon>Bacteria</taxon>
        <taxon>Pseudomonadati</taxon>
        <taxon>Pseudomonadota</taxon>
        <taxon>Gammaproteobacteria</taxon>
        <taxon>Lysobacterales</taxon>
        <taxon>Lysobacteraceae</taxon>
        <taxon>Pseudomarimonas</taxon>
    </lineage>
</organism>
<evidence type="ECO:0000256" key="1">
    <source>
        <dbReference type="ARBA" id="ARBA00023015"/>
    </source>
</evidence>
<dbReference type="InterPro" id="IPR050204">
    <property type="entry name" value="AraC_XylS_family_regulators"/>
</dbReference>
<dbReference type="Gene3D" id="1.10.10.60">
    <property type="entry name" value="Homeodomain-like"/>
    <property type="match status" value="1"/>
</dbReference>
<accession>A0AAW3ZR09</accession>
<dbReference type="EMBL" id="JACYTR010000039">
    <property type="protein sequence ID" value="MBD8527054.1"/>
    <property type="molecule type" value="Genomic_DNA"/>
</dbReference>
<sequence>MSYYPGRMRMAAHAHRQHQLSILLGGGLRERGRRAESEVELPAVGFKPADFRHANEYGERGALILSLNLDPEGEWSARLAPQLDWQWRCQGNADCLLLARALLRRLERGDSGDCQNLLVDLLAALELGDRPAQCAPPNLLLRCRQHLLDAPQASLNELAHAEAVHPVHLSRSFQRHFGCPLSVFRARLRFSRALPGLSAGGPIAHTALDAGFADQAHFTRAARQECGLTPGQLVRLLAAG</sequence>
<dbReference type="GO" id="GO:0003700">
    <property type="term" value="F:DNA-binding transcription factor activity"/>
    <property type="evidence" value="ECO:0007669"/>
    <property type="project" value="InterPro"/>
</dbReference>
<reference evidence="5 6" key="1">
    <citation type="submission" date="2020-09" db="EMBL/GenBank/DDBJ databases">
        <title>Pseudoxanthomonas sp. CAU 1598 isolated from sand of Yaerae Beach.</title>
        <authorList>
            <person name="Kim W."/>
        </authorList>
    </citation>
    <scope>NUCLEOTIDE SEQUENCE [LARGE SCALE GENOMIC DNA]</scope>
    <source>
        <strain evidence="5 6">CAU 1598</strain>
    </source>
</reference>